<feature type="transmembrane region" description="Helical" evidence="1">
    <location>
        <begin position="56"/>
        <end position="75"/>
    </location>
</feature>
<dbReference type="InterPro" id="IPR025238">
    <property type="entry name" value="DUF4184"/>
</dbReference>
<name>A0A8J3YY03_9ACTN</name>
<gene>
    <name evidence="2" type="ORF">Val02_85240</name>
</gene>
<accession>A0A8J3YY03</accession>
<organism evidence="2 3">
    <name type="scientific">Virgisporangium aliadipatigenens</name>
    <dbReference type="NCBI Taxonomy" id="741659"/>
    <lineage>
        <taxon>Bacteria</taxon>
        <taxon>Bacillati</taxon>
        <taxon>Actinomycetota</taxon>
        <taxon>Actinomycetes</taxon>
        <taxon>Micromonosporales</taxon>
        <taxon>Micromonosporaceae</taxon>
        <taxon>Virgisporangium</taxon>
    </lineage>
</organism>
<reference evidence="2" key="1">
    <citation type="submission" date="2021-01" db="EMBL/GenBank/DDBJ databases">
        <title>Whole genome shotgun sequence of Virgisporangium aliadipatigenens NBRC 105644.</title>
        <authorList>
            <person name="Komaki H."/>
            <person name="Tamura T."/>
        </authorList>
    </citation>
    <scope>NUCLEOTIDE SEQUENCE</scope>
    <source>
        <strain evidence="2">NBRC 105644</strain>
    </source>
</reference>
<dbReference type="Proteomes" id="UP000619260">
    <property type="component" value="Unassembled WGS sequence"/>
</dbReference>
<evidence type="ECO:0008006" key="4">
    <source>
        <dbReference type="Google" id="ProtNLM"/>
    </source>
</evidence>
<dbReference type="AlphaFoldDB" id="A0A8J3YY03"/>
<keyword evidence="1" id="KW-0812">Transmembrane</keyword>
<feature type="transmembrane region" description="Helical" evidence="1">
    <location>
        <begin position="140"/>
        <end position="162"/>
    </location>
</feature>
<sequence length="254" mass="28118">MPLTFPSHQAAVLPLKLRWPHRFDGVALYVGAAAPDLIYPFDGIPWTIRTHTVASLFWWSLPVTFVVAALLRRAAPAVAAHLPISPDWAVIRHSGHPWWVTAYSAVLGAATHLFWDFLTHTDGWLNAILGFDWYERMPLAWYYVSDLPSSALGGLAVVAGFVHIGRSRLLVRWHGEPPALPPREPRRFWTAFAIVAVPVWIATPLLPHHNNYGALGTRIIAAIVLGLTAGAVAVAVKQRQYEDHGVSGRTRHHG</sequence>
<keyword evidence="1" id="KW-0472">Membrane</keyword>
<protein>
    <recommendedName>
        <fullName evidence="4">DUF4184 family protein</fullName>
    </recommendedName>
</protein>
<keyword evidence="1" id="KW-1133">Transmembrane helix</keyword>
<feature type="transmembrane region" description="Helical" evidence="1">
    <location>
        <begin position="188"/>
        <end position="206"/>
    </location>
</feature>
<evidence type="ECO:0000313" key="3">
    <source>
        <dbReference type="Proteomes" id="UP000619260"/>
    </source>
</evidence>
<feature type="transmembrane region" description="Helical" evidence="1">
    <location>
        <begin position="212"/>
        <end position="236"/>
    </location>
</feature>
<feature type="transmembrane region" description="Helical" evidence="1">
    <location>
        <begin position="96"/>
        <end position="115"/>
    </location>
</feature>
<dbReference type="EMBL" id="BOPF01000051">
    <property type="protein sequence ID" value="GIJ51638.1"/>
    <property type="molecule type" value="Genomic_DNA"/>
</dbReference>
<evidence type="ECO:0000313" key="2">
    <source>
        <dbReference type="EMBL" id="GIJ51638.1"/>
    </source>
</evidence>
<proteinExistence type="predicted"/>
<dbReference type="RefSeq" id="WP_203905030.1">
    <property type="nucleotide sequence ID" value="NZ_BOPF01000051.1"/>
</dbReference>
<keyword evidence="3" id="KW-1185">Reference proteome</keyword>
<dbReference type="Pfam" id="PF13803">
    <property type="entry name" value="DUF4184"/>
    <property type="match status" value="1"/>
</dbReference>
<evidence type="ECO:0000256" key="1">
    <source>
        <dbReference type="SAM" id="Phobius"/>
    </source>
</evidence>
<comment type="caution">
    <text evidence="2">The sequence shown here is derived from an EMBL/GenBank/DDBJ whole genome shotgun (WGS) entry which is preliminary data.</text>
</comment>